<feature type="transmembrane region" description="Helical" evidence="1">
    <location>
        <begin position="172"/>
        <end position="193"/>
    </location>
</feature>
<reference evidence="3 4" key="1">
    <citation type="submission" date="2013-02" db="EMBL/GenBank/DDBJ databases">
        <title>The Genome Sequence of Enterococcus villorum ATCC_700913.</title>
        <authorList>
            <consortium name="The Broad Institute Genome Sequencing Platform"/>
            <consortium name="The Broad Institute Genome Sequencing Center for Infectious Disease"/>
            <person name="Earl A.M."/>
            <person name="Gilmore M.S."/>
            <person name="Lebreton F."/>
            <person name="Walker B."/>
            <person name="Young S.K."/>
            <person name="Zeng Q."/>
            <person name="Gargeya S."/>
            <person name="Fitzgerald M."/>
            <person name="Haas B."/>
            <person name="Abouelleil A."/>
            <person name="Alvarado L."/>
            <person name="Arachchi H.M."/>
            <person name="Berlin A.M."/>
            <person name="Chapman S.B."/>
            <person name="Dewar J."/>
            <person name="Goldberg J."/>
            <person name="Griggs A."/>
            <person name="Gujja S."/>
            <person name="Hansen M."/>
            <person name="Howarth C."/>
            <person name="Imamovic A."/>
            <person name="Larimer J."/>
            <person name="McCowan C."/>
            <person name="Murphy C."/>
            <person name="Neiman D."/>
            <person name="Pearson M."/>
            <person name="Priest M."/>
            <person name="Roberts A."/>
            <person name="Saif S."/>
            <person name="Shea T."/>
            <person name="Sisk P."/>
            <person name="Sykes S."/>
            <person name="Wortman J."/>
            <person name="Nusbaum C."/>
            <person name="Birren B."/>
        </authorList>
    </citation>
    <scope>NUCLEOTIDE SEQUENCE [LARGE SCALE GENOMIC DNA]</scope>
    <source>
        <strain evidence="3 4">ATCC 700913</strain>
    </source>
</reference>
<feature type="transmembrane region" description="Helical" evidence="1">
    <location>
        <begin position="37"/>
        <end position="53"/>
    </location>
</feature>
<dbReference type="Pfam" id="PF01757">
    <property type="entry name" value="Acyl_transf_3"/>
    <property type="match status" value="1"/>
</dbReference>
<gene>
    <name evidence="3" type="ORF">UAO_00639</name>
</gene>
<dbReference type="Proteomes" id="UP000013866">
    <property type="component" value="Unassembled WGS sequence"/>
</dbReference>
<feature type="transmembrane region" description="Helical" evidence="1">
    <location>
        <begin position="145"/>
        <end position="166"/>
    </location>
</feature>
<evidence type="ECO:0000313" key="3">
    <source>
        <dbReference type="EMBL" id="EOH91968.1"/>
    </source>
</evidence>
<protein>
    <recommendedName>
        <fullName evidence="2">Acyltransferase 3 domain-containing protein</fullName>
    </recommendedName>
</protein>
<proteinExistence type="predicted"/>
<comment type="caution">
    <text evidence="3">The sequence shown here is derived from an EMBL/GenBank/DDBJ whole genome shotgun (WGS) entry which is preliminary data.</text>
</comment>
<dbReference type="InterPro" id="IPR002656">
    <property type="entry name" value="Acyl_transf_3_dom"/>
</dbReference>
<keyword evidence="1" id="KW-1133">Transmembrane helix</keyword>
<feature type="transmembrane region" description="Helical" evidence="1">
    <location>
        <begin position="298"/>
        <end position="316"/>
    </location>
</feature>
<evidence type="ECO:0000256" key="1">
    <source>
        <dbReference type="SAM" id="Phobius"/>
    </source>
</evidence>
<evidence type="ECO:0000313" key="4">
    <source>
        <dbReference type="Proteomes" id="UP000013866"/>
    </source>
</evidence>
<name>A0ABP2UT40_9ENTE</name>
<keyword evidence="1" id="KW-0812">Transmembrane</keyword>
<dbReference type="EMBL" id="AJAN01000018">
    <property type="protein sequence ID" value="EOH91968.1"/>
    <property type="molecule type" value="Genomic_DNA"/>
</dbReference>
<keyword evidence="1" id="KW-0472">Membrane</keyword>
<feature type="transmembrane region" description="Helical" evidence="1">
    <location>
        <begin position="205"/>
        <end position="228"/>
    </location>
</feature>
<feature type="domain" description="Acyltransferase 3" evidence="2">
    <location>
        <begin position="8"/>
        <end position="313"/>
    </location>
</feature>
<organism evidence="3 4">
    <name type="scientific">Enterococcus villorum ATCC 700913</name>
    <dbReference type="NCBI Taxonomy" id="1158604"/>
    <lineage>
        <taxon>Bacteria</taxon>
        <taxon>Bacillati</taxon>
        <taxon>Bacillota</taxon>
        <taxon>Bacilli</taxon>
        <taxon>Lactobacillales</taxon>
        <taxon>Enterococcaceae</taxon>
        <taxon>Enterococcus</taxon>
    </lineage>
</organism>
<feature type="transmembrane region" description="Helical" evidence="1">
    <location>
        <begin position="234"/>
        <end position="252"/>
    </location>
</feature>
<feature type="transmembrane region" description="Helical" evidence="1">
    <location>
        <begin position="12"/>
        <end position="31"/>
    </location>
</feature>
<sequence>MKIPRDQKIDHLRALAIVCIILAHTGVQGIIFNVRCFDVPLMAFCLGISYFYSSKNIPYLAYCKKRFRRLLVPTYLFLIVLFVTFFSLDTLTNSPVHFQPDYILRAFFLDTGYGYAWIMRTFFFVSLVMPFLYKLSQKVTTFSGILGLFSLLLAVQVFFIYLAKILPETYQFIFVQLVPLAFGYCPIAFIGLLVSKMTVKQLIQLTIATFCYFITSFYVLGLHGLTFYKYPPQLPFILYGCFCVLCLWLLLIKYKGSFLTPITNYLSLHSQELYFIHIFYVYIYEFYLSKAGNLLNNWFINFLYLLTMSLASLFLLNKGKQWMRTKNLNFSMKNRLG</sequence>
<feature type="transmembrane region" description="Helical" evidence="1">
    <location>
        <begin position="273"/>
        <end position="292"/>
    </location>
</feature>
<dbReference type="RefSeq" id="WP_010750640.1">
    <property type="nucleotide sequence ID" value="NZ_KB946284.1"/>
</dbReference>
<accession>A0ABP2UT40</accession>
<keyword evidence="4" id="KW-1185">Reference proteome</keyword>
<feature type="transmembrane region" description="Helical" evidence="1">
    <location>
        <begin position="74"/>
        <end position="92"/>
    </location>
</feature>
<evidence type="ECO:0000259" key="2">
    <source>
        <dbReference type="Pfam" id="PF01757"/>
    </source>
</evidence>
<feature type="transmembrane region" description="Helical" evidence="1">
    <location>
        <begin position="112"/>
        <end position="133"/>
    </location>
</feature>